<reference evidence="2 3" key="1">
    <citation type="journal article" date="2016" name="Int. J. Syst. Evol. Microbiol.">
        <title>Pseudaminobacter manganicus sp. nov., isolated from sludge of a manganese mine.</title>
        <authorList>
            <person name="Li J."/>
            <person name="Huang J."/>
            <person name="Liao S."/>
            <person name="Wang G."/>
        </authorList>
    </citation>
    <scope>NUCLEOTIDE SEQUENCE [LARGE SCALE GENOMIC DNA]</scope>
    <source>
        <strain evidence="2 3">JH-7</strain>
    </source>
</reference>
<accession>A0A1V8RV39</accession>
<feature type="transmembrane region" description="Helical" evidence="1">
    <location>
        <begin position="38"/>
        <end position="58"/>
    </location>
</feature>
<gene>
    <name evidence="2" type="ORF">BFN67_11295</name>
</gene>
<sequence>MNRDTRNAAIAAISIMILFGLFAFYLPTIMLAAGKVSGILAAFVAVLFIFALFLVFWLRSRAQRRRGQ</sequence>
<evidence type="ECO:0000256" key="1">
    <source>
        <dbReference type="SAM" id="Phobius"/>
    </source>
</evidence>
<keyword evidence="1" id="KW-0812">Transmembrane</keyword>
<dbReference type="Proteomes" id="UP000191905">
    <property type="component" value="Unassembled WGS sequence"/>
</dbReference>
<protein>
    <submittedName>
        <fullName evidence="2">Uncharacterized protein</fullName>
    </submittedName>
</protein>
<dbReference type="RefSeq" id="WP_080918194.1">
    <property type="nucleotide sequence ID" value="NZ_MDET01000003.1"/>
</dbReference>
<dbReference type="OrthoDB" id="8451465at2"/>
<keyword evidence="1" id="KW-0472">Membrane</keyword>
<name>A0A1V8RV39_9HYPH</name>
<evidence type="ECO:0000313" key="2">
    <source>
        <dbReference type="EMBL" id="OQM77070.1"/>
    </source>
</evidence>
<dbReference type="STRING" id="1873176.BFN67_11295"/>
<keyword evidence="1" id="KW-1133">Transmembrane helix</keyword>
<proteinExistence type="predicted"/>
<comment type="caution">
    <text evidence="2">The sequence shown here is derived from an EMBL/GenBank/DDBJ whole genome shotgun (WGS) entry which is preliminary data.</text>
</comment>
<organism evidence="2 3">
    <name type="scientific">Manganibacter manganicus</name>
    <dbReference type="NCBI Taxonomy" id="1873176"/>
    <lineage>
        <taxon>Bacteria</taxon>
        <taxon>Pseudomonadati</taxon>
        <taxon>Pseudomonadota</taxon>
        <taxon>Alphaproteobacteria</taxon>
        <taxon>Hyphomicrobiales</taxon>
        <taxon>Phyllobacteriaceae</taxon>
        <taxon>Manganibacter</taxon>
    </lineage>
</organism>
<keyword evidence="3" id="KW-1185">Reference proteome</keyword>
<dbReference type="EMBL" id="MDET01000003">
    <property type="protein sequence ID" value="OQM77070.1"/>
    <property type="molecule type" value="Genomic_DNA"/>
</dbReference>
<feature type="transmembrane region" description="Helical" evidence="1">
    <location>
        <begin position="7"/>
        <end position="26"/>
    </location>
</feature>
<dbReference type="AlphaFoldDB" id="A0A1V8RV39"/>
<evidence type="ECO:0000313" key="3">
    <source>
        <dbReference type="Proteomes" id="UP000191905"/>
    </source>
</evidence>